<name>A0ABP8KS13_9BACT</name>
<dbReference type="Pfam" id="PF18962">
    <property type="entry name" value="Por_Secre_tail"/>
    <property type="match status" value="1"/>
</dbReference>
<dbReference type="PANTHER" id="PTHR43399:SF4">
    <property type="entry name" value="CELL WALL-ASSOCIATED PROTEASE"/>
    <property type="match status" value="1"/>
</dbReference>
<reference evidence="4" key="1">
    <citation type="journal article" date="2019" name="Int. J. Syst. Evol. Microbiol.">
        <title>The Global Catalogue of Microorganisms (GCM) 10K type strain sequencing project: providing services to taxonomists for standard genome sequencing and annotation.</title>
        <authorList>
            <consortium name="The Broad Institute Genomics Platform"/>
            <consortium name="The Broad Institute Genome Sequencing Center for Infectious Disease"/>
            <person name="Wu L."/>
            <person name="Ma J."/>
        </authorList>
    </citation>
    <scope>NUCLEOTIDE SEQUENCE [LARGE SCALE GENOMIC DNA]</scope>
    <source>
        <strain evidence="4">JCM 17925</strain>
    </source>
</reference>
<dbReference type="Gene3D" id="2.60.40.10">
    <property type="entry name" value="Immunoglobulins"/>
    <property type="match status" value="2"/>
</dbReference>
<dbReference type="EMBL" id="BAABHB010000010">
    <property type="protein sequence ID" value="GAA4413105.1"/>
    <property type="molecule type" value="Genomic_DNA"/>
</dbReference>
<dbReference type="InterPro" id="IPR000209">
    <property type="entry name" value="Peptidase_S8/S53_dom"/>
</dbReference>
<dbReference type="Gene3D" id="2.60.120.380">
    <property type="match status" value="1"/>
</dbReference>
<dbReference type="PANTHER" id="PTHR43399">
    <property type="entry name" value="SUBTILISIN-RELATED"/>
    <property type="match status" value="1"/>
</dbReference>
<dbReference type="InterPro" id="IPR036852">
    <property type="entry name" value="Peptidase_S8/S53_dom_sf"/>
</dbReference>
<comment type="caution">
    <text evidence="3">The sequence shown here is derived from an EMBL/GenBank/DDBJ whole genome shotgun (WGS) entry which is preliminary data.</text>
</comment>
<dbReference type="Proteomes" id="UP001500936">
    <property type="component" value="Unassembled WGS sequence"/>
</dbReference>
<accession>A0ABP8KS13</accession>
<dbReference type="SUPFAM" id="SSF48726">
    <property type="entry name" value="Immunoglobulin"/>
    <property type="match status" value="1"/>
</dbReference>
<keyword evidence="4" id="KW-1185">Reference proteome</keyword>
<organism evidence="3 4">
    <name type="scientific">Nibrella viscosa</name>
    <dbReference type="NCBI Taxonomy" id="1084524"/>
    <lineage>
        <taxon>Bacteria</taxon>
        <taxon>Pseudomonadati</taxon>
        <taxon>Bacteroidota</taxon>
        <taxon>Cytophagia</taxon>
        <taxon>Cytophagales</taxon>
        <taxon>Spirosomataceae</taxon>
        <taxon>Nibrella</taxon>
    </lineage>
</organism>
<dbReference type="InterPro" id="IPR008979">
    <property type="entry name" value="Galactose-bd-like_sf"/>
</dbReference>
<evidence type="ECO:0000259" key="2">
    <source>
        <dbReference type="PROSITE" id="PS50835"/>
    </source>
</evidence>
<proteinExistence type="inferred from homology"/>
<evidence type="ECO:0000256" key="1">
    <source>
        <dbReference type="ARBA" id="ARBA00011073"/>
    </source>
</evidence>
<sequence length="942" mass="103186">MLNRRPPGGQWLAFAGRRGIAGVFFLLWTNLCSYGQLIHPAPENNWQREIRLRYKTLRHQTLRQARKQGWPLRKKYSSNRWITLQEIDSLGQPIYYSLHNTEAAAGTRTQILYTKGPLGLTVTGSSTDIAGKLGLWDGGRPRTDHQELTGRILPMNKTGDLSDHATHLAGTLIGKGINPEARGMAFGAQLLVWDYTDDLTEITAAAPTLLISNHAYGPITGWVLNEERPGTQPDLKWEWWGTPSISNTEDYLYGFYSNRARDLDRIAFNNPYYLMVRSADNKHSETGPPAGTPYYLKNTSQQSTLPRNRNDGYDVIPGEATAKNLLTIGAGDVTLTAQNQLTRLKVSAYSGWGPTDDGRIKPDLVGIGTRVLSSLTASPTAYGTYTGTSMASANVSGSLLLLQELYANRTKTANGIAQFMRSATLKGLAIHTADRPAPAKGPDYQLGWGLLNTERAAQVLVNESNTHRLDERTLPQSRTFTEQIVAKGGEPLAITLSWTDPEAPATLLSAANLNNRTPKLINDLDLRISDGRTIYLPWILDPNRPDQPAQRGDNIRDNVEQVYIANPVAGQTYTITITHKNTLTYGAQPFSLLVSGLRPSQCQFTATVSPGRDTLLCPGSTLTLRAVTNTGYQYQWLRNGSLLANAAGSALTVSESGNYVVTITDRNGCTGTSAPVSVRITTPTVTLSPAQEQWLCPNSSVTLTAITEQGTGPVPVEWLRNGQPLPGAQSGTLEAREPGRYQVRTNQQGCRTTSAEVNVRASTVNDIPLVPADEELLLPRGASVRLQAPSELSYRYQWFRNETVLPGSTAPHLLVNQPGSYQVEVTQQNCTGRSAVRLVRVAGDNSLPTGPVLSTAPTDSCLLLYPVPATATLSIRYAHPKATEVSISIYDVQGRLLHRAIPLMRHGDSFLLEMNVGTLSPGGYWIRLTDGDRRREQRFIKK</sequence>
<evidence type="ECO:0000313" key="3">
    <source>
        <dbReference type="EMBL" id="GAA4413105.1"/>
    </source>
</evidence>
<dbReference type="InterPro" id="IPR026444">
    <property type="entry name" value="Secre_tail"/>
</dbReference>
<dbReference type="Pfam" id="PF00082">
    <property type="entry name" value="Peptidase_S8"/>
    <property type="match status" value="1"/>
</dbReference>
<dbReference type="NCBIfam" id="TIGR04183">
    <property type="entry name" value="Por_Secre_tail"/>
    <property type="match status" value="1"/>
</dbReference>
<dbReference type="Gene3D" id="3.40.50.200">
    <property type="entry name" value="Peptidase S8/S53 domain"/>
    <property type="match status" value="1"/>
</dbReference>
<dbReference type="PROSITE" id="PS50835">
    <property type="entry name" value="IG_LIKE"/>
    <property type="match status" value="1"/>
</dbReference>
<evidence type="ECO:0000313" key="4">
    <source>
        <dbReference type="Proteomes" id="UP001500936"/>
    </source>
</evidence>
<dbReference type="SUPFAM" id="SSF49785">
    <property type="entry name" value="Galactose-binding domain-like"/>
    <property type="match status" value="1"/>
</dbReference>
<dbReference type="InterPro" id="IPR007110">
    <property type="entry name" value="Ig-like_dom"/>
</dbReference>
<dbReference type="InterPro" id="IPR036179">
    <property type="entry name" value="Ig-like_dom_sf"/>
</dbReference>
<dbReference type="InterPro" id="IPR013783">
    <property type="entry name" value="Ig-like_fold"/>
</dbReference>
<comment type="similarity">
    <text evidence="1">Belongs to the peptidase S8 family.</text>
</comment>
<dbReference type="InterPro" id="IPR051048">
    <property type="entry name" value="Peptidase_S8/S53_subtilisin"/>
</dbReference>
<feature type="domain" description="Ig-like" evidence="2">
    <location>
        <begin position="599"/>
        <end position="677"/>
    </location>
</feature>
<gene>
    <name evidence="3" type="ORF">GCM10023187_41050</name>
</gene>
<dbReference type="SUPFAM" id="SSF52743">
    <property type="entry name" value="Subtilisin-like"/>
    <property type="match status" value="1"/>
</dbReference>
<protein>
    <recommendedName>
        <fullName evidence="2">Ig-like domain-containing protein</fullName>
    </recommendedName>
</protein>